<reference evidence="8 9" key="1">
    <citation type="journal article" date="2020" name="Nature">
        <title>Six reference-quality genomes reveal evolution of bat adaptations.</title>
        <authorList>
            <person name="Jebb D."/>
            <person name="Huang Z."/>
            <person name="Pippel M."/>
            <person name="Hughes G.M."/>
            <person name="Lavrichenko K."/>
            <person name="Devanna P."/>
            <person name="Winkler S."/>
            <person name="Jermiin L.S."/>
            <person name="Skirmuntt E.C."/>
            <person name="Katzourakis A."/>
            <person name="Burkitt-Gray L."/>
            <person name="Ray D.A."/>
            <person name="Sullivan K.A.M."/>
            <person name="Roscito J.G."/>
            <person name="Kirilenko B.M."/>
            <person name="Davalos L.M."/>
            <person name="Corthals A.P."/>
            <person name="Power M.L."/>
            <person name="Jones G."/>
            <person name="Ransome R.D."/>
            <person name="Dechmann D.K.N."/>
            <person name="Locatelli A.G."/>
            <person name="Puechmaille S.J."/>
            <person name="Fedrigo O."/>
            <person name="Jarvis E.D."/>
            <person name="Hiller M."/>
            <person name="Vernes S.C."/>
            <person name="Myers E.W."/>
            <person name="Teeling E.C."/>
        </authorList>
    </citation>
    <scope>NUCLEOTIDE SEQUENCE [LARGE SCALE GENOMIC DNA]</scope>
    <source>
        <strain evidence="8">MRouAeg1</strain>
        <tissue evidence="8">Muscle</tissue>
    </source>
</reference>
<keyword evidence="4" id="KW-0862">Zinc</keyword>
<evidence type="ECO:0000256" key="5">
    <source>
        <dbReference type="PROSITE-ProRule" id="PRU00042"/>
    </source>
</evidence>
<dbReference type="Pfam" id="PF00096">
    <property type="entry name" value="zf-C2H2"/>
    <property type="match status" value="1"/>
</dbReference>
<dbReference type="PROSITE" id="PS50157">
    <property type="entry name" value="ZINC_FINGER_C2H2_2"/>
    <property type="match status" value="2"/>
</dbReference>
<accession>A0A7J8DMQ4</accession>
<feature type="region of interest" description="Disordered" evidence="6">
    <location>
        <begin position="525"/>
        <end position="557"/>
    </location>
</feature>
<proteinExistence type="predicted"/>
<dbReference type="SMART" id="SM00355">
    <property type="entry name" value="ZnF_C2H2"/>
    <property type="match status" value="2"/>
</dbReference>
<keyword evidence="2" id="KW-0677">Repeat</keyword>
<feature type="compositionally biased region" description="Low complexity" evidence="6">
    <location>
        <begin position="981"/>
        <end position="990"/>
    </location>
</feature>
<comment type="caution">
    <text evidence="8">The sequence shown here is derived from an EMBL/GenBank/DDBJ whole genome shotgun (WGS) entry which is preliminary data.</text>
</comment>
<evidence type="ECO:0000259" key="7">
    <source>
        <dbReference type="PROSITE" id="PS50157"/>
    </source>
</evidence>
<feature type="compositionally biased region" description="Pro residues" evidence="6">
    <location>
        <begin position="1090"/>
        <end position="1113"/>
    </location>
</feature>
<dbReference type="PANTHER" id="PTHR47166">
    <property type="entry name" value="ZINC FINGER PROTEIN 831"/>
    <property type="match status" value="1"/>
</dbReference>
<evidence type="ECO:0000256" key="4">
    <source>
        <dbReference type="ARBA" id="ARBA00022833"/>
    </source>
</evidence>
<feature type="region of interest" description="Disordered" evidence="6">
    <location>
        <begin position="1160"/>
        <end position="1391"/>
    </location>
</feature>
<feature type="compositionally biased region" description="Gly residues" evidence="6">
    <location>
        <begin position="384"/>
        <end position="400"/>
    </location>
</feature>
<name>A0A7J8DMQ4_ROUAE</name>
<evidence type="ECO:0000313" key="9">
    <source>
        <dbReference type="Proteomes" id="UP000593571"/>
    </source>
</evidence>
<feature type="region of interest" description="Disordered" evidence="6">
    <location>
        <begin position="1404"/>
        <end position="1637"/>
    </location>
</feature>
<gene>
    <name evidence="8" type="ORF">HJG63_021302</name>
</gene>
<dbReference type="PANTHER" id="PTHR47166:SF1">
    <property type="entry name" value="ZINC FINGER PROTEIN 831"/>
    <property type="match status" value="1"/>
</dbReference>
<evidence type="ECO:0000256" key="2">
    <source>
        <dbReference type="ARBA" id="ARBA00022737"/>
    </source>
</evidence>
<feature type="compositionally biased region" description="Low complexity" evidence="6">
    <location>
        <begin position="1335"/>
        <end position="1346"/>
    </location>
</feature>
<dbReference type="GO" id="GO:0008270">
    <property type="term" value="F:zinc ion binding"/>
    <property type="evidence" value="ECO:0007669"/>
    <property type="project" value="UniProtKB-KW"/>
</dbReference>
<feature type="domain" description="C2H2-type" evidence="7">
    <location>
        <begin position="171"/>
        <end position="200"/>
    </location>
</feature>
<evidence type="ECO:0000256" key="1">
    <source>
        <dbReference type="ARBA" id="ARBA00022723"/>
    </source>
</evidence>
<organism evidence="8 9">
    <name type="scientific">Rousettus aegyptiacus</name>
    <name type="common">Egyptian fruit bat</name>
    <name type="synonym">Pteropus aegyptiacus</name>
    <dbReference type="NCBI Taxonomy" id="9407"/>
    <lineage>
        <taxon>Eukaryota</taxon>
        <taxon>Metazoa</taxon>
        <taxon>Chordata</taxon>
        <taxon>Craniata</taxon>
        <taxon>Vertebrata</taxon>
        <taxon>Euteleostomi</taxon>
        <taxon>Mammalia</taxon>
        <taxon>Eutheria</taxon>
        <taxon>Laurasiatheria</taxon>
        <taxon>Chiroptera</taxon>
        <taxon>Yinpterochiroptera</taxon>
        <taxon>Pteropodoidea</taxon>
        <taxon>Pteropodidae</taxon>
        <taxon>Rousettinae</taxon>
        <taxon>Rousettus</taxon>
    </lineage>
</organism>
<feature type="compositionally biased region" description="Low complexity" evidence="6">
    <location>
        <begin position="1"/>
        <end position="13"/>
    </location>
</feature>
<dbReference type="InterPro" id="IPR036236">
    <property type="entry name" value="Znf_C2H2_sf"/>
</dbReference>
<protein>
    <submittedName>
        <fullName evidence="8">Zinc finger protein 831</fullName>
    </submittedName>
</protein>
<feature type="region of interest" description="Disordered" evidence="6">
    <location>
        <begin position="573"/>
        <end position="608"/>
    </location>
</feature>
<keyword evidence="3 5" id="KW-0863">Zinc-finger</keyword>
<dbReference type="PROSITE" id="PS00028">
    <property type="entry name" value="ZINC_FINGER_C2H2_1"/>
    <property type="match status" value="2"/>
</dbReference>
<feature type="compositionally biased region" description="Low complexity" evidence="6">
    <location>
        <begin position="321"/>
        <end position="330"/>
    </location>
</feature>
<evidence type="ECO:0000313" key="8">
    <source>
        <dbReference type="EMBL" id="KAF6424345.1"/>
    </source>
</evidence>
<feature type="region of interest" description="Disordered" evidence="6">
    <location>
        <begin position="634"/>
        <end position="1141"/>
    </location>
</feature>
<feature type="compositionally biased region" description="Low complexity" evidence="6">
    <location>
        <begin position="1426"/>
        <end position="1438"/>
    </location>
</feature>
<dbReference type="Gene3D" id="3.30.160.60">
    <property type="entry name" value="Classic Zinc Finger"/>
    <property type="match status" value="2"/>
</dbReference>
<evidence type="ECO:0000256" key="6">
    <source>
        <dbReference type="SAM" id="MobiDB-lite"/>
    </source>
</evidence>
<dbReference type="Proteomes" id="UP000593571">
    <property type="component" value="Unassembled WGS sequence"/>
</dbReference>
<evidence type="ECO:0000256" key="3">
    <source>
        <dbReference type="ARBA" id="ARBA00022771"/>
    </source>
</evidence>
<feature type="compositionally biased region" description="Basic and acidic residues" evidence="6">
    <location>
        <begin position="1049"/>
        <end position="1058"/>
    </location>
</feature>
<feature type="compositionally biased region" description="Basic and acidic residues" evidence="6">
    <location>
        <begin position="332"/>
        <end position="348"/>
    </location>
</feature>
<dbReference type="SUPFAM" id="SSF57667">
    <property type="entry name" value="beta-beta-alpha zinc fingers"/>
    <property type="match status" value="1"/>
</dbReference>
<keyword evidence="1" id="KW-0479">Metal-binding</keyword>
<feature type="compositionally biased region" description="Low complexity" evidence="6">
    <location>
        <begin position="20"/>
        <end position="30"/>
    </location>
</feature>
<sequence>MEVPALARPASPARDPPARAPAVPGAAGAQASPRLTLGPVILPPEQGLAPAVFLKALPIPLSHTVPPGSLQPRAPLVAGSLEAGSVPFILSPLLPPEGPGPAHLGKPAAPTLTVNIVGTLPVLSPGPVPALGGLGKVRNAGKYLCPHCGRDCLKPSVLEKHIRSHTGERPFPCTTCGIAFKTQSNLYKHRRTQTHLSNSRLSSESDGAAGSILEEGDRAGETPRAAGSGDSWSQGGGAGAPSEKPLSPDIQGAGYRSPVTENQDLKPEAAPRPGSTFTDREAPSDSAHTGSPGRPPAGPQPRRKLPEQTAPPASRACSGLQQQQQAAVAAEKPWEARAPEGRLRKCESTDSGYLSRSDSAEQPLAPCSPLHSLSEHSAESEGEGAPGPGGGGTPGSGARGAGLQLEKRQLEERIARLISHNQAVVDDPQLDHVRPRKTVLCKQGSLDLPVPYTFKDSFHFEIRASEPSRRRRGALCAARSACAPLGRARPLFFHSVPTQLSSSAECIPVTRSNSLPFVEGARVWREPLDPQDTGPRGQKKPLSPRPAPARPVDVPSGHPRALVRQAAVEDLLCPPSGDAGAPAEDLDGKRTAGGEGTASKGKAASRKCGQRKLKMFSQEKWQVYGDHTFKSVYQKGQGGHRGGQKAREGTVGRGAVPGLPLQEEAAGCRGASLSQDERTPVCGDTSVGTPLGPGGSPPAAEAFSVTEPPKQNETAASVGGSDQPRVAGARSPPTLSCRGRPCLGSKAPLLPPDGRLEPGCQLPPARGPVGGGEPEAPRPPSSDPQREGGTKQPSQRAQTGPRWPGGGRLPSERKKLRVEALSGRERPGPLGAGGETPGGPEQAASPPFWDQDSDPGDKPWGPYGSAKCMARGRPRLPEASGAFPTAACMALRPSGPRGQEAPRSPSQPAGPPRAPDGLAAPTDTSFPPKYLLRLPQGETRPPAPGAQGPGPGQDPPCRSGQPEGPASFVGSGVGTPPPPGTASGLAPAGADGFEEDPNWPRPWARRKGVQGEERGGLNTSTPAAMESPGLTTGAPRETASFLRTPTCDLQKRETHDEGQLCTGSAWACARRPGRVPSPWAPRREVGEPPQHAPEAPPAAPPAGPGPFPSPTLPGWPALAPRPHAETPGGGAAEGRFPSLRTEPRLTWCCLSRSLPLPAEQEGKAASMHLALHAPGGSPPDDGPDAPPAGTAVPGGWTRTGPAEGGRAPPAKLPHPTAGATSEPERRKGPSRRRATASRGSGKQKTPSVSSRRYRGSFLQSRVQLSVGRLRKPLWVPRKDCPPPPLAAPDPRGILGRPSSHTAGLTPHGAPSRVTSEPALGRGNGEEEQEASGPASRRVSPSTRSRPVGGGDASSVKGISPPADEHDECRPRSAAVGSGSSPPPGSRGAAANANLLSCGKGLAMGLPETQLLPPQEQGPADPNPGISSDAPDPPSSESEGNAARRDIATSAAAVCASPGVTAGPTAPGTHGAEPRRHGRAGRETPTQSSQDREASVEGRPPSLLPGKTSPGPRISGSVPLRSPGKTPLDTAASAPGSARSHQGEGRRETCFPSGGRRGGGEARAPCPPARGDGGRCPASGFHAPRGRVGPSHPEQPPAIPETPSRATERRSLEGMGKQTGVELSDTSSEDEDRLVIEL</sequence>
<feature type="domain" description="C2H2-type" evidence="7">
    <location>
        <begin position="143"/>
        <end position="170"/>
    </location>
</feature>
<keyword evidence="9" id="KW-1185">Reference proteome</keyword>
<feature type="compositionally biased region" description="Low complexity" evidence="6">
    <location>
        <begin position="1371"/>
        <end position="1390"/>
    </location>
</feature>
<dbReference type="InterPro" id="IPR013087">
    <property type="entry name" value="Znf_C2H2_type"/>
</dbReference>
<dbReference type="FunFam" id="3.30.160.60:FF:000710">
    <property type="entry name" value="Zinc finger protein 768"/>
    <property type="match status" value="1"/>
</dbReference>
<dbReference type="OrthoDB" id="6077919at2759"/>
<dbReference type="EMBL" id="JACASE010000012">
    <property type="protein sequence ID" value="KAF6424345.1"/>
    <property type="molecule type" value="Genomic_DNA"/>
</dbReference>
<feature type="region of interest" description="Disordered" evidence="6">
    <location>
        <begin position="217"/>
        <end position="402"/>
    </location>
</feature>
<feature type="region of interest" description="Disordered" evidence="6">
    <location>
        <begin position="1"/>
        <end position="30"/>
    </location>
</feature>